<gene>
    <name evidence="1" type="ORF">PHYPA_005143</name>
</gene>
<dbReference type="EMBL" id="ABEU02000003">
    <property type="protein sequence ID" value="PNR58148.1"/>
    <property type="molecule type" value="Genomic_DNA"/>
</dbReference>
<dbReference type="InParanoid" id="A0A2K1KWK2"/>
<proteinExistence type="predicted"/>
<dbReference type="EnsemblPlants" id="Pp3c3_30130V3.1">
    <property type="protein sequence ID" value="PAC:32943896.CDS.1"/>
    <property type="gene ID" value="Pp3c3_30130"/>
</dbReference>
<reference evidence="2" key="3">
    <citation type="submission" date="2020-12" db="UniProtKB">
        <authorList>
            <consortium name="EnsemblPlants"/>
        </authorList>
    </citation>
    <scope>IDENTIFICATION</scope>
</reference>
<keyword evidence="3" id="KW-1185">Reference proteome</keyword>
<evidence type="ECO:0000313" key="1">
    <source>
        <dbReference type="EMBL" id="PNR58148.1"/>
    </source>
</evidence>
<accession>A0A2K1KWK2</accession>
<reference evidence="1 3" key="2">
    <citation type="journal article" date="2018" name="Plant J.">
        <title>The Physcomitrella patens chromosome-scale assembly reveals moss genome structure and evolution.</title>
        <authorList>
            <person name="Lang D."/>
            <person name="Ullrich K.K."/>
            <person name="Murat F."/>
            <person name="Fuchs J."/>
            <person name="Jenkins J."/>
            <person name="Haas F.B."/>
            <person name="Piednoel M."/>
            <person name="Gundlach H."/>
            <person name="Van Bel M."/>
            <person name="Meyberg R."/>
            <person name="Vives C."/>
            <person name="Morata J."/>
            <person name="Symeonidi A."/>
            <person name="Hiss M."/>
            <person name="Muchero W."/>
            <person name="Kamisugi Y."/>
            <person name="Saleh O."/>
            <person name="Blanc G."/>
            <person name="Decker E.L."/>
            <person name="van Gessel N."/>
            <person name="Grimwood J."/>
            <person name="Hayes R.D."/>
            <person name="Graham S.W."/>
            <person name="Gunter L.E."/>
            <person name="McDaniel S.F."/>
            <person name="Hoernstein S.N.W."/>
            <person name="Larsson A."/>
            <person name="Li F.W."/>
            <person name="Perroud P.F."/>
            <person name="Phillips J."/>
            <person name="Ranjan P."/>
            <person name="Rokshar D.S."/>
            <person name="Rothfels C.J."/>
            <person name="Schneider L."/>
            <person name="Shu S."/>
            <person name="Stevenson D.W."/>
            <person name="Thummler F."/>
            <person name="Tillich M."/>
            <person name="Villarreal Aguilar J.C."/>
            <person name="Widiez T."/>
            <person name="Wong G.K."/>
            <person name="Wymore A."/>
            <person name="Zhang Y."/>
            <person name="Zimmer A.D."/>
            <person name="Quatrano R.S."/>
            <person name="Mayer K.F.X."/>
            <person name="Goodstein D."/>
            <person name="Casacuberta J.M."/>
            <person name="Vandepoele K."/>
            <person name="Reski R."/>
            <person name="Cuming A.C."/>
            <person name="Tuskan G.A."/>
            <person name="Maumus F."/>
            <person name="Salse J."/>
            <person name="Schmutz J."/>
            <person name="Rensing S.A."/>
        </authorList>
    </citation>
    <scope>NUCLEOTIDE SEQUENCE [LARGE SCALE GENOMIC DNA]</scope>
    <source>
        <strain evidence="2 3">cv. Gransden 2004</strain>
    </source>
</reference>
<dbReference type="AlphaFoldDB" id="A0A2K1KWK2"/>
<dbReference type="Proteomes" id="UP000006727">
    <property type="component" value="Chromosome 3"/>
</dbReference>
<name>A0A2K1KWK2_PHYPA</name>
<evidence type="ECO:0000313" key="3">
    <source>
        <dbReference type="Proteomes" id="UP000006727"/>
    </source>
</evidence>
<dbReference type="Gramene" id="Pp3c3_30130V3.1">
    <property type="protein sequence ID" value="PAC:32943896.CDS.1"/>
    <property type="gene ID" value="Pp3c3_30130"/>
</dbReference>
<protein>
    <submittedName>
        <fullName evidence="1 2">Uncharacterized protein</fullName>
    </submittedName>
</protein>
<reference evidence="1 3" key="1">
    <citation type="journal article" date="2008" name="Science">
        <title>The Physcomitrella genome reveals evolutionary insights into the conquest of land by plants.</title>
        <authorList>
            <person name="Rensing S."/>
            <person name="Lang D."/>
            <person name="Zimmer A."/>
            <person name="Terry A."/>
            <person name="Salamov A."/>
            <person name="Shapiro H."/>
            <person name="Nishiyama T."/>
            <person name="Perroud P.-F."/>
            <person name="Lindquist E."/>
            <person name="Kamisugi Y."/>
            <person name="Tanahashi T."/>
            <person name="Sakakibara K."/>
            <person name="Fujita T."/>
            <person name="Oishi K."/>
            <person name="Shin-I T."/>
            <person name="Kuroki Y."/>
            <person name="Toyoda A."/>
            <person name="Suzuki Y."/>
            <person name="Hashimoto A."/>
            <person name="Yamaguchi K."/>
            <person name="Sugano A."/>
            <person name="Kohara Y."/>
            <person name="Fujiyama A."/>
            <person name="Anterola A."/>
            <person name="Aoki S."/>
            <person name="Ashton N."/>
            <person name="Barbazuk W.B."/>
            <person name="Barker E."/>
            <person name="Bennetzen J."/>
            <person name="Bezanilla M."/>
            <person name="Blankenship R."/>
            <person name="Cho S.H."/>
            <person name="Dutcher S."/>
            <person name="Estelle M."/>
            <person name="Fawcett J.A."/>
            <person name="Gundlach H."/>
            <person name="Hanada K."/>
            <person name="Heyl A."/>
            <person name="Hicks K.A."/>
            <person name="Hugh J."/>
            <person name="Lohr M."/>
            <person name="Mayer K."/>
            <person name="Melkozernov A."/>
            <person name="Murata T."/>
            <person name="Nelson D."/>
            <person name="Pils B."/>
            <person name="Prigge M."/>
            <person name="Reiss B."/>
            <person name="Renner T."/>
            <person name="Rombauts S."/>
            <person name="Rushton P."/>
            <person name="Sanderfoot A."/>
            <person name="Schween G."/>
            <person name="Shiu S.-H."/>
            <person name="Stueber K."/>
            <person name="Theodoulou F.L."/>
            <person name="Tu H."/>
            <person name="Van de Peer Y."/>
            <person name="Verrier P.J."/>
            <person name="Waters E."/>
            <person name="Wood A."/>
            <person name="Yang L."/>
            <person name="Cove D."/>
            <person name="Cuming A."/>
            <person name="Hasebe M."/>
            <person name="Lucas S."/>
            <person name="Mishler D.B."/>
            <person name="Reski R."/>
            <person name="Grigoriev I."/>
            <person name="Quatrano R.S."/>
            <person name="Boore J.L."/>
        </authorList>
    </citation>
    <scope>NUCLEOTIDE SEQUENCE [LARGE SCALE GENOMIC DNA]</scope>
    <source>
        <strain evidence="2 3">cv. Gransden 2004</strain>
    </source>
</reference>
<evidence type="ECO:0000313" key="2">
    <source>
        <dbReference type="EnsemblPlants" id="PAC:32943896.CDS.1"/>
    </source>
</evidence>
<sequence length="52" mass="6313">MLLLHEPLMTLPECWQRFWVETVYHSAVWEADTRAADKWHQFCNSTRFSTSR</sequence>
<organism evidence="1">
    <name type="scientific">Physcomitrium patens</name>
    <name type="common">Spreading-leaved earth moss</name>
    <name type="synonym">Physcomitrella patens</name>
    <dbReference type="NCBI Taxonomy" id="3218"/>
    <lineage>
        <taxon>Eukaryota</taxon>
        <taxon>Viridiplantae</taxon>
        <taxon>Streptophyta</taxon>
        <taxon>Embryophyta</taxon>
        <taxon>Bryophyta</taxon>
        <taxon>Bryophytina</taxon>
        <taxon>Bryopsida</taxon>
        <taxon>Funariidae</taxon>
        <taxon>Funariales</taxon>
        <taxon>Funariaceae</taxon>
        <taxon>Physcomitrium</taxon>
    </lineage>
</organism>